<evidence type="ECO:0000313" key="4">
    <source>
        <dbReference type="Proteomes" id="UP000031980"/>
    </source>
</evidence>
<evidence type="ECO:0000256" key="1">
    <source>
        <dbReference type="PROSITE-ProRule" id="PRU00339"/>
    </source>
</evidence>
<dbReference type="EMBL" id="JPIU01000038">
    <property type="protein sequence ID" value="KIO44998.1"/>
    <property type="molecule type" value="Genomic_DNA"/>
</dbReference>
<dbReference type="InterPro" id="IPR019734">
    <property type="entry name" value="TPR_rpt"/>
</dbReference>
<dbReference type="GO" id="GO:0051301">
    <property type="term" value="P:cell division"/>
    <property type="evidence" value="ECO:0007669"/>
    <property type="project" value="TreeGrafter"/>
</dbReference>
<evidence type="ECO:0000256" key="2">
    <source>
        <dbReference type="SAM" id="MobiDB-lite"/>
    </source>
</evidence>
<keyword evidence="1" id="KW-0802">TPR repeat</keyword>
<feature type="region of interest" description="Disordered" evidence="2">
    <location>
        <begin position="466"/>
        <end position="488"/>
    </location>
</feature>
<proteinExistence type="predicted"/>
<dbReference type="Proteomes" id="UP000031980">
    <property type="component" value="Unassembled WGS sequence"/>
</dbReference>
<sequence>MKILLTSIGVICALTLTAQHSDNWIKNLIITGKYAEAAIYIDSLFETGTESSSLLFYAGKTNEELMRYNKAYRYYKKWYSRDTANQDAKLAMARSANLAGHQTIALKYYEQLSREDPVHFLINFSLGRLYQQIPDYPKAIQVYTRLLTVDSTNTSLLSSLGDCTNGLNLTADALSFYIRAFEQDKRNGRIALKAINAIRKDKKVWPEWMDTIIALADTAIRYNPNYPLLAQSRGILKYFDKRYKECDTIFTKLTEGERVSRVTLKYYGLTLFQLKRFSQAEKWLAQADSLFLDEEGNHTDLDVALRYGEALIQTGNPYKALQIFREVETQLQPDNTLLSRISVMNGNAYSTSKENKKAVLAYWQAYKLYPANKQAIANLTYLCQPKDSDESILMSQGIPREKMLFTCILFLKNYNVKSRYTEIMQEYCREVLNHALREAFLKNTKKLTARDPEGKKYTYSYRELHRLANPPESPAPSTPPVPLTPKAM</sequence>
<evidence type="ECO:0000313" key="3">
    <source>
        <dbReference type="EMBL" id="KIO44998.1"/>
    </source>
</evidence>
<dbReference type="Pfam" id="PF13432">
    <property type="entry name" value="TPR_16"/>
    <property type="match status" value="1"/>
</dbReference>
<protein>
    <recommendedName>
        <fullName evidence="5">Tetratricopeptide repeat protein</fullName>
    </recommendedName>
</protein>
<dbReference type="RefSeq" id="WP_041505139.1">
    <property type="nucleotide sequence ID" value="NZ_JPIU01000038.1"/>
</dbReference>
<feature type="repeat" description="TPR" evidence="1">
    <location>
        <begin position="120"/>
        <end position="153"/>
    </location>
</feature>
<dbReference type="PANTHER" id="PTHR12558">
    <property type="entry name" value="CELL DIVISION CYCLE 16,23,27"/>
    <property type="match status" value="1"/>
</dbReference>
<dbReference type="InterPro" id="IPR011990">
    <property type="entry name" value="TPR-like_helical_dom_sf"/>
</dbReference>
<evidence type="ECO:0008006" key="5">
    <source>
        <dbReference type="Google" id="ProtNLM"/>
    </source>
</evidence>
<keyword evidence="4" id="KW-1185">Reference proteome</keyword>
<name>A0A0C3MEW0_9PORP</name>
<dbReference type="SUPFAM" id="SSF48452">
    <property type="entry name" value="TPR-like"/>
    <property type="match status" value="3"/>
</dbReference>
<reference evidence="3 4" key="1">
    <citation type="submission" date="2014-07" db="EMBL/GenBank/DDBJ databases">
        <title>Porphyromonadaceae bacterium OUH 308042 = ATCC BAA-2681 = DSM 28342 draft genome.</title>
        <authorList>
            <person name="Sydenham T.V."/>
            <person name="Hasman H."/>
            <person name="Justensen U.S."/>
        </authorList>
    </citation>
    <scope>NUCLEOTIDE SEQUENCE [LARGE SCALE GENOMIC DNA]</scope>
    <source>
        <strain evidence="3 4">OUH 308042</strain>
    </source>
</reference>
<gene>
    <name evidence="3" type="ORF">BA92_08290</name>
</gene>
<dbReference type="Gene3D" id="1.25.40.10">
    <property type="entry name" value="Tetratricopeptide repeat domain"/>
    <property type="match status" value="2"/>
</dbReference>
<accession>A0A0C3MEW0</accession>
<dbReference type="PANTHER" id="PTHR12558:SF42">
    <property type="entry name" value="ANAPHASE-PROMOTING COMPLEX SUBUNIT 7"/>
    <property type="match status" value="1"/>
</dbReference>
<comment type="caution">
    <text evidence="3">The sequence shown here is derived from an EMBL/GenBank/DDBJ whole genome shotgun (WGS) entry which is preliminary data.</text>
</comment>
<dbReference type="SMART" id="SM00028">
    <property type="entry name" value="TPR"/>
    <property type="match status" value="4"/>
</dbReference>
<organism evidence="3 4">
    <name type="scientific">Sanguibacteroides justesenii</name>
    <dbReference type="NCBI Taxonomy" id="1547597"/>
    <lineage>
        <taxon>Bacteria</taxon>
        <taxon>Pseudomonadati</taxon>
        <taxon>Bacteroidota</taxon>
        <taxon>Bacteroidia</taxon>
        <taxon>Bacteroidales</taxon>
        <taxon>Porphyromonadaceae</taxon>
        <taxon>Sanguibacteroides</taxon>
    </lineage>
</organism>
<feature type="compositionally biased region" description="Pro residues" evidence="2">
    <location>
        <begin position="471"/>
        <end position="488"/>
    </location>
</feature>
<dbReference type="AlphaFoldDB" id="A0A0C3MEW0"/>
<dbReference type="PROSITE" id="PS50005">
    <property type="entry name" value="TPR"/>
    <property type="match status" value="1"/>
</dbReference>